<name>A0AAV3Y9B0_9GAST</name>
<evidence type="ECO:0000313" key="3">
    <source>
        <dbReference type="Proteomes" id="UP000735302"/>
    </source>
</evidence>
<sequence>MVRKLPEDSNYIIFADNLFSSLQLVKLLKSRGFFYVGTVRENRLKGCSLKPEKVLRKEKRGATDEKVEMNSNVVAVRWYDNRKVDLISSFIGSHPMGKVKRYDKKAKETIEVDCPAVVEKYNKNMGGVDLLNSI</sequence>
<dbReference type="PANTHER" id="PTHR47272">
    <property type="entry name" value="DDE_TNP_1_7 DOMAIN-CONTAINING PROTEIN"/>
    <property type="match status" value="1"/>
</dbReference>
<evidence type="ECO:0000313" key="2">
    <source>
        <dbReference type="EMBL" id="GFN83840.1"/>
    </source>
</evidence>
<reference evidence="2 3" key="1">
    <citation type="journal article" date="2021" name="Elife">
        <title>Chloroplast acquisition without the gene transfer in kleptoplastic sea slugs, Plakobranchus ocellatus.</title>
        <authorList>
            <person name="Maeda T."/>
            <person name="Takahashi S."/>
            <person name="Yoshida T."/>
            <person name="Shimamura S."/>
            <person name="Takaki Y."/>
            <person name="Nagai Y."/>
            <person name="Toyoda A."/>
            <person name="Suzuki Y."/>
            <person name="Arimoto A."/>
            <person name="Ishii H."/>
            <person name="Satoh N."/>
            <person name="Nishiyama T."/>
            <person name="Hasebe M."/>
            <person name="Maruyama T."/>
            <person name="Minagawa J."/>
            <person name="Obokata J."/>
            <person name="Shigenobu S."/>
        </authorList>
    </citation>
    <scope>NUCLEOTIDE SEQUENCE [LARGE SCALE GENOMIC DNA]</scope>
</reference>
<evidence type="ECO:0000259" key="1">
    <source>
        <dbReference type="Pfam" id="PF13843"/>
    </source>
</evidence>
<dbReference type="AlphaFoldDB" id="A0AAV3Y9B0"/>
<dbReference type="EMBL" id="BLXT01001244">
    <property type="protein sequence ID" value="GFN83840.1"/>
    <property type="molecule type" value="Genomic_DNA"/>
</dbReference>
<protein>
    <submittedName>
        <fullName evidence="2">PiggyBac transposable element-derived 4-like protein</fullName>
    </submittedName>
</protein>
<dbReference type="Pfam" id="PF13843">
    <property type="entry name" value="DDE_Tnp_1_7"/>
    <property type="match status" value="1"/>
</dbReference>
<dbReference type="PANTHER" id="PTHR47272:SF1">
    <property type="entry name" value="PIGGYBAC TRANSPOSABLE ELEMENT-DERIVED PROTEIN 3-LIKE"/>
    <property type="match status" value="1"/>
</dbReference>
<feature type="domain" description="PiggyBac transposable element-derived protein" evidence="1">
    <location>
        <begin position="2"/>
        <end position="133"/>
    </location>
</feature>
<accession>A0AAV3Y9B0</accession>
<comment type="caution">
    <text evidence="2">The sequence shown here is derived from an EMBL/GenBank/DDBJ whole genome shotgun (WGS) entry which is preliminary data.</text>
</comment>
<organism evidence="2 3">
    <name type="scientific">Plakobranchus ocellatus</name>
    <dbReference type="NCBI Taxonomy" id="259542"/>
    <lineage>
        <taxon>Eukaryota</taxon>
        <taxon>Metazoa</taxon>
        <taxon>Spiralia</taxon>
        <taxon>Lophotrochozoa</taxon>
        <taxon>Mollusca</taxon>
        <taxon>Gastropoda</taxon>
        <taxon>Heterobranchia</taxon>
        <taxon>Euthyneura</taxon>
        <taxon>Panpulmonata</taxon>
        <taxon>Sacoglossa</taxon>
        <taxon>Placobranchoidea</taxon>
        <taxon>Plakobranchidae</taxon>
        <taxon>Plakobranchus</taxon>
    </lineage>
</organism>
<dbReference type="Proteomes" id="UP000735302">
    <property type="component" value="Unassembled WGS sequence"/>
</dbReference>
<dbReference type="InterPro" id="IPR029526">
    <property type="entry name" value="PGBD"/>
</dbReference>
<keyword evidence="3" id="KW-1185">Reference proteome</keyword>
<gene>
    <name evidence="2" type="ORF">PoB_001034600</name>
</gene>
<proteinExistence type="predicted"/>